<organism evidence="1 2">
    <name type="scientific">Penicillium hordei</name>
    <dbReference type="NCBI Taxonomy" id="40994"/>
    <lineage>
        <taxon>Eukaryota</taxon>
        <taxon>Fungi</taxon>
        <taxon>Dikarya</taxon>
        <taxon>Ascomycota</taxon>
        <taxon>Pezizomycotina</taxon>
        <taxon>Eurotiomycetes</taxon>
        <taxon>Eurotiomycetidae</taxon>
        <taxon>Eurotiales</taxon>
        <taxon>Aspergillaceae</taxon>
        <taxon>Penicillium</taxon>
    </lineage>
</organism>
<name>A0AAD6E8C6_9EURO</name>
<dbReference type="GeneID" id="81588155"/>
<dbReference type="RefSeq" id="XP_056753698.1">
    <property type="nucleotide sequence ID" value="XM_056897913.1"/>
</dbReference>
<keyword evidence="2" id="KW-1185">Reference proteome</keyword>
<dbReference type="AlphaFoldDB" id="A0AAD6E8C6"/>
<comment type="caution">
    <text evidence="1">The sequence shown here is derived from an EMBL/GenBank/DDBJ whole genome shotgun (WGS) entry which is preliminary data.</text>
</comment>
<proteinExistence type="predicted"/>
<sequence>MYISAIFSNEDFFAIIALSLVGAAFAAPTTESRVHPYSIGDLSLKHTIEGDTWDLSFYLTSRSPTGEALETTTCHTAWTNGTLPVGAKSPEPCANPAYSFFFPTDAFSVKKYEVAAEGLAGTVVTFIESGYKYHCGPYTGPVGNVDTECKTINGG</sequence>
<dbReference type="EMBL" id="JAQJAE010000003">
    <property type="protein sequence ID" value="KAJ5603900.1"/>
    <property type="molecule type" value="Genomic_DNA"/>
</dbReference>
<protein>
    <submittedName>
        <fullName evidence="1">Uncharacterized protein</fullName>
    </submittedName>
</protein>
<gene>
    <name evidence="1" type="ORF">N7537_006856</name>
</gene>
<reference evidence="1" key="1">
    <citation type="journal article" date="2023" name="IMA Fungus">
        <title>Comparative genomic study of the Penicillium genus elucidates a diverse pangenome and 15 lateral gene transfer events.</title>
        <authorList>
            <person name="Petersen C."/>
            <person name="Sorensen T."/>
            <person name="Nielsen M.R."/>
            <person name="Sondergaard T.E."/>
            <person name="Sorensen J.L."/>
            <person name="Fitzpatrick D.A."/>
            <person name="Frisvad J.C."/>
            <person name="Nielsen K.L."/>
        </authorList>
    </citation>
    <scope>NUCLEOTIDE SEQUENCE</scope>
    <source>
        <strain evidence="1">IBT 12815</strain>
    </source>
</reference>
<dbReference type="Proteomes" id="UP001213799">
    <property type="component" value="Unassembled WGS sequence"/>
</dbReference>
<accession>A0AAD6E8C6</accession>
<evidence type="ECO:0000313" key="1">
    <source>
        <dbReference type="EMBL" id="KAJ5603900.1"/>
    </source>
</evidence>
<reference evidence="1" key="2">
    <citation type="submission" date="2023-01" db="EMBL/GenBank/DDBJ databases">
        <authorList>
            <person name="Petersen C."/>
        </authorList>
    </citation>
    <scope>NUCLEOTIDE SEQUENCE</scope>
    <source>
        <strain evidence="1">IBT 12815</strain>
    </source>
</reference>
<evidence type="ECO:0000313" key="2">
    <source>
        <dbReference type="Proteomes" id="UP001213799"/>
    </source>
</evidence>